<feature type="domain" description="Helicase ATP-binding" evidence="7">
    <location>
        <begin position="1"/>
        <end position="72"/>
    </location>
</feature>
<sequence>MTDEFQTNRFRSYSIIILDEAHERTLRTDVLFGLIKNVLVERDDFRLVIMSATIDADLFSNYYKNSKVLYVAGRQYPVKIFHSIKQQEDHLDATLITILQIHKEEQKGDILVFLTGQEEIENCEKILKDTVKFLPAECDTLLIRPIYAALSNENQQKVFEKTPDGCRKVVLSTNIAETSITIPGIKYVIDCGLVKVRNFNSRIGLETLATEPISQASAGQRTGRAGREGPGVCYRLYTEEAYEKLEVSQSPEIKRCNLTSVLLLLKASGVEDIFNFDFIEKPAKSNIISALEQLFALGALDENGELTEEGKLMSVFPVEAQFAKVLIKSKEYACSNEVISILSCLSVDTLFNFPNDKKEEVTLALKKFNNYEGDHLTFLNIIKEFQSQKNGFDWCKENYIKFRSIKQALVSILTTFLFQPYYVHQDVQKQLIDLCAQNNIPVTSTSKNENILKCFLSGFFQNVALKQTDGSYKSLVNNQVVHIHPSSGLFLKGADCIMFNELVHTKRKYMRNCSILQKDWLYEIGGHYLSRNSI</sequence>
<dbReference type="Pfam" id="PF07717">
    <property type="entry name" value="OB_NTP_bind"/>
    <property type="match status" value="1"/>
</dbReference>
<dbReference type="EMBL" id="JADGJW010000226">
    <property type="protein sequence ID" value="KAJ3221502.1"/>
    <property type="molecule type" value="Genomic_DNA"/>
</dbReference>
<evidence type="ECO:0000313" key="10">
    <source>
        <dbReference type="Proteomes" id="UP001211065"/>
    </source>
</evidence>
<dbReference type="SMART" id="SM00847">
    <property type="entry name" value="HA2"/>
    <property type="match status" value="1"/>
</dbReference>
<evidence type="ECO:0000256" key="2">
    <source>
        <dbReference type="ARBA" id="ARBA00022741"/>
    </source>
</evidence>
<dbReference type="GO" id="GO:0016787">
    <property type="term" value="F:hydrolase activity"/>
    <property type="evidence" value="ECO:0007669"/>
    <property type="project" value="UniProtKB-KW"/>
</dbReference>
<dbReference type="GO" id="GO:0005524">
    <property type="term" value="F:ATP binding"/>
    <property type="evidence" value="ECO:0007669"/>
    <property type="project" value="UniProtKB-KW"/>
</dbReference>
<dbReference type="InterPro" id="IPR007502">
    <property type="entry name" value="Helicase-assoc_dom"/>
</dbReference>
<keyword evidence="3" id="KW-0378">Hydrolase</keyword>
<name>A0AAD5U3D2_9FUNG</name>
<evidence type="ECO:0000256" key="1">
    <source>
        <dbReference type="ARBA" id="ARBA00012552"/>
    </source>
</evidence>
<evidence type="ECO:0000256" key="5">
    <source>
        <dbReference type="ARBA" id="ARBA00022840"/>
    </source>
</evidence>
<dbReference type="PANTHER" id="PTHR18934:SF118">
    <property type="entry name" value="ATP-DEPENDENT RNA HELICASE DHX33"/>
    <property type="match status" value="1"/>
</dbReference>
<reference evidence="9" key="1">
    <citation type="submission" date="2020-05" db="EMBL/GenBank/DDBJ databases">
        <title>Phylogenomic resolution of chytrid fungi.</title>
        <authorList>
            <person name="Stajich J.E."/>
            <person name="Amses K."/>
            <person name="Simmons R."/>
            <person name="Seto K."/>
            <person name="Myers J."/>
            <person name="Bonds A."/>
            <person name="Quandt C.A."/>
            <person name="Barry K."/>
            <person name="Liu P."/>
            <person name="Grigoriev I."/>
            <person name="Longcore J.E."/>
            <person name="James T.Y."/>
        </authorList>
    </citation>
    <scope>NUCLEOTIDE SEQUENCE</scope>
    <source>
        <strain evidence="9">JEL0476</strain>
    </source>
</reference>
<keyword evidence="4 9" id="KW-0347">Helicase</keyword>
<gene>
    <name evidence="9" type="primary">DHX33</name>
    <name evidence="9" type="ORF">HK099_003447</name>
</gene>
<dbReference type="Pfam" id="PF00271">
    <property type="entry name" value="Helicase_C"/>
    <property type="match status" value="1"/>
</dbReference>
<protein>
    <recommendedName>
        <fullName evidence="1">RNA helicase</fullName>
        <ecNumber evidence="1">3.6.4.13</ecNumber>
    </recommendedName>
</protein>
<evidence type="ECO:0000256" key="6">
    <source>
        <dbReference type="ARBA" id="ARBA00047984"/>
    </source>
</evidence>
<dbReference type="CDD" id="cd17917">
    <property type="entry name" value="DEXHc_RHA-like"/>
    <property type="match status" value="1"/>
</dbReference>
<dbReference type="PROSITE" id="PS51194">
    <property type="entry name" value="HELICASE_CTER"/>
    <property type="match status" value="1"/>
</dbReference>
<dbReference type="Pfam" id="PF21010">
    <property type="entry name" value="HA2_C"/>
    <property type="match status" value="1"/>
</dbReference>
<proteinExistence type="predicted"/>
<evidence type="ECO:0000259" key="8">
    <source>
        <dbReference type="PROSITE" id="PS51194"/>
    </source>
</evidence>
<dbReference type="GO" id="GO:0003724">
    <property type="term" value="F:RNA helicase activity"/>
    <property type="evidence" value="ECO:0007669"/>
    <property type="project" value="UniProtKB-EC"/>
</dbReference>
<dbReference type="PROSITE" id="PS51192">
    <property type="entry name" value="HELICASE_ATP_BIND_1"/>
    <property type="match status" value="1"/>
</dbReference>
<dbReference type="PROSITE" id="PS00690">
    <property type="entry name" value="DEAH_ATP_HELICASE"/>
    <property type="match status" value="1"/>
</dbReference>
<dbReference type="AlphaFoldDB" id="A0AAD5U3D2"/>
<dbReference type="InterPro" id="IPR001650">
    <property type="entry name" value="Helicase_C-like"/>
</dbReference>
<evidence type="ECO:0000259" key="7">
    <source>
        <dbReference type="PROSITE" id="PS51192"/>
    </source>
</evidence>
<organism evidence="9 10">
    <name type="scientific">Clydaea vesicula</name>
    <dbReference type="NCBI Taxonomy" id="447962"/>
    <lineage>
        <taxon>Eukaryota</taxon>
        <taxon>Fungi</taxon>
        <taxon>Fungi incertae sedis</taxon>
        <taxon>Chytridiomycota</taxon>
        <taxon>Chytridiomycota incertae sedis</taxon>
        <taxon>Chytridiomycetes</taxon>
        <taxon>Lobulomycetales</taxon>
        <taxon>Lobulomycetaceae</taxon>
        <taxon>Clydaea</taxon>
    </lineage>
</organism>
<dbReference type="Gene3D" id="1.20.120.1080">
    <property type="match status" value="1"/>
</dbReference>
<dbReference type="SMART" id="SM00490">
    <property type="entry name" value="HELICc"/>
    <property type="match status" value="1"/>
</dbReference>
<dbReference type="CDD" id="cd18791">
    <property type="entry name" value="SF2_C_RHA"/>
    <property type="match status" value="1"/>
</dbReference>
<dbReference type="InterPro" id="IPR002464">
    <property type="entry name" value="DNA/RNA_helicase_DEAH_CS"/>
</dbReference>
<evidence type="ECO:0000256" key="3">
    <source>
        <dbReference type="ARBA" id="ARBA00022801"/>
    </source>
</evidence>
<keyword evidence="2" id="KW-0547">Nucleotide-binding</keyword>
<dbReference type="EC" id="3.6.4.13" evidence="1"/>
<accession>A0AAD5U3D2</accession>
<dbReference type="FunFam" id="3.40.50.300:FF:000767">
    <property type="entry name" value="Putative ATP-dependent RNA helicase DHX35"/>
    <property type="match status" value="1"/>
</dbReference>
<dbReference type="Pfam" id="PF04408">
    <property type="entry name" value="WHD_HA2"/>
    <property type="match status" value="1"/>
</dbReference>
<keyword evidence="10" id="KW-1185">Reference proteome</keyword>
<dbReference type="GO" id="GO:0003725">
    <property type="term" value="F:double-stranded RNA binding"/>
    <property type="evidence" value="ECO:0007669"/>
    <property type="project" value="TreeGrafter"/>
</dbReference>
<dbReference type="InterPro" id="IPR048333">
    <property type="entry name" value="HA2_WH"/>
</dbReference>
<feature type="domain" description="Helicase C-terminal" evidence="8">
    <location>
        <begin position="97"/>
        <end position="269"/>
    </location>
</feature>
<dbReference type="PANTHER" id="PTHR18934">
    <property type="entry name" value="ATP-DEPENDENT RNA HELICASE"/>
    <property type="match status" value="1"/>
</dbReference>
<dbReference type="Proteomes" id="UP001211065">
    <property type="component" value="Unassembled WGS sequence"/>
</dbReference>
<evidence type="ECO:0000256" key="4">
    <source>
        <dbReference type="ARBA" id="ARBA00022806"/>
    </source>
</evidence>
<dbReference type="Gene3D" id="3.40.50.300">
    <property type="entry name" value="P-loop containing nucleotide triphosphate hydrolases"/>
    <property type="match status" value="2"/>
</dbReference>
<evidence type="ECO:0000313" key="9">
    <source>
        <dbReference type="EMBL" id="KAJ3221502.1"/>
    </source>
</evidence>
<dbReference type="GO" id="GO:1990904">
    <property type="term" value="C:ribonucleoprotein complex"/>
    <property type="evidence" value="ECO:0007669"/>
    <property type="project" value="UniProtKB-ARBA"/>
</dbReference>
<dbReference type="GO" id="GO:0005730">
    <property type="term" value="C:nucleolus"/>
    <property type="evidence" value="ECO:0007669"/>
    <property type="project" value="UniProtKB-ARBA"/>
</dbReference>
<keyword evidence="5" id="KW-0067">ATP-binding</keyword>
<dbReference type="GO" id="GO:0045943">
    <property type="term" value="P:positive regulation of transcription by RNA polymerase I"/>
    <property type="evidence" value="ECO:0007669"/>
    <property type="project" value="TreeGrafter"/>
</dbReference>
<comment type="caution">
    <text evidence="9">The sequence shown here is derived from an EMBL/GenBank/DDBJ whole genome shotgun (WGS) entry which is preliminary data.</text>
</comment>
<dbReference type="SUPFAM" id="SSF52540">
    <property type="entry name" value="P-loop containing nucleoside triphosphate hydrolases"/>
    <property type="match status" value="1"/>
</dbReference>
<dbReference type="InterPro" id="IPR027417">
    <property type="entry name" value="P-loop_NTPase"/>
</dbReference>
<dbReference type="InterPro" id="IPR011709">
    <property type="entry name" value="DEAD-box_helicase_OB_fold"/>
</dbReference>
<dbReference type="InterPro" id="IPR014001">
    <property type="entry name" value="Helicase_ATP-bd"/>
</dbReference>
<comment type="catalytic activity">
    <reaction evidence="6">
        <text>ATP + H2O = ADP + phosphate + H(+)</text>
        <dbReference type="Rhea" id="RHEA:13065"/>
        <dbReference type="ChEBI" id="CHEBI:15377"/>
        <dbReference type="ChEBI" id="CHEBI:15378"/>
        <dbReference type="ChEBI" id="CHEBI:30616"/>
        <dbReference type="ChEBI" id="CHEBI:43474"/>
        <dbReference type="ChEBI" id="CHEBI:456216"/>
        <dbReference type="EC" id="3.6.4.13"/>
    </reaction>
</comment>